<sequence>MAKRIESPVFGKLKHHRASQEYSAKMTHKDTSISIHFVCETDGAMDRLLPFGEKIWKGRVRYFKVFREYAVAELLEQLNGFLDCGEDDPPQVTAKELREILAAPFSITFFESGNDYETLVCDISGGDDPRLHEHCLTVYLDDAGRVTDGEAVSLF</sequence>
<keyword evidence="2" id="KW-1185">Reference proteome</keyword>
<evidence type="ECO:0000313" key="1">
    <source>
        <dbReference type="EMBL" id="GAA5509218.1"/>
    </source>
</evidence>
<comment type="caution">
    <text evidence="1">The sequence shown here is derived from an EMBL/GenBank/DDBJ whole genome shotgun (WGS) entry which is preliminary data.</text>
</comment>
<name>A0ABP9VVP5_9BACT</name>
<reference evidence="1 2" key="1">
    <citation type="submission" date="2024-02" db="EMBL/GenBank/DDBJ databases">
        <title>Rhodopirellula caenicola NBRC 110016.</title>
        <authorList>
            <person name="Ichikawa N."/>
            <person name="Katano-Makiyama Y."/>
            <person name="Hidaka K."/>
        </authorList>
    </citation>
    <scope>NUCLEOTIDE SEQUENCE [LARGE SCALE GENOMIC DNA]</scope>
    <source>
        <strain evidence="1 2">NBRC 110016</strain>
    </source>
</reference>
<dbReference type="Proteomes" id="UP001416858">
    <property type="component" value="Unassembled WGS sequence"/>
</dbReference>
<dbReference type="RefSeq" id="WP_345686086.1">
    <property type="nucleotide sequence ID" value="NZ_BAABRO010000012.1"/>
</dbReference>
<organism evidence="1 2">
    <name type="scientific">Novipirellula caenicola</name>
    <dbReference type="NCBI Taxonomy" id="1536901"/>
    <lineage>
        <taxon>Bacteria</taxon>
        <taxon>Pseudomonadati</taxon>
        <taxon>Planctomycetota</taxon>
        <taxon>Planctomycetia</taxon>
        <taxon>Pirellulales</taxon>
        <taxon>Pirellulaceae</taxon>
        <taxon>Novipirellula</taxon>
    </lineage>
</organism>
<gene>
    <name evidence="1" type="ORF">Rcae01_04717</name>
</gene>
<dbReference type="EMBL" id="BAABRO010000012">
    <property type="protein sequence ID" value="GAA5509218.1"/>
    <property type="molecule type" value="Genomic_DNA"/>
</dbReference>
<proteinExistence type="predicted"/>
<protein>
    <submittedName>
        <fullName evidence="1">Uncharacterized protein</fullName>
    </submittedName>
</protein>
<accession>A0ABP9VVP5</accession>
<evidence type="ECO:0000313" key="2">
    <source>
        <dbReference type="Proteomes" id="UP001416858"/>
    </source>
</evidence>